<name>A0A8D9BN29_9HEMI</name>
<evidence type="ECO:0000313" key="2">
    <source>
        <dbReference type="EMBL" id="CAG6788393.1"/>
    </source>
</evidence>
<keyword evidence="1" id="KW-0472">Membrane</keyword>
<sequence length="158" mass="18310">MIVSPLYILLDFLIQSLPINFRIPLFICCFMFSSPLPFCVSPFLSSSLFLFWYPSSLSSILHASSDVSHYIFFFPILFLSPLKVLLHSCVKYKLYSQASNINNFSSLFLLFLVSSERDVLFILCFVILDHRRYIVYGVSHTMFLKCCHIYTAEVICAR</sequence>
<accession>A0A8D9BN29</accession>
<organism evidence="2">
    <name type="scientific">Cacopsylla melanoneura</name>
    <dbReference type="NCBI Taxonomy" id="428564"/>
    <lineage>
        <taxon>Eukaryota</taxon>
        <taxon>Metazoa</taxon>
        <taxon>Ecdysozoa</taxon>
        <taxon>Arthropoda</taxon>
        <taxon>Hexapoda</taxon>
        <taxon>Insecta</taxon>
        <taxon>Pterygota</taxon>
        <taxon>Neoptera</taxon>
        <taxon>Paraneoptera</taxon>
        <taxon>Hemiptera</taxon>
        <taxon>Sternorrhyncha</taxon>
        <taxon>Psylloidea</taxon>
        <taxon>Psyllidae</taxon>
        <taxon>Psyllinae</taxon>
        <taxon>Cacopsylla</taxon>
    </lineage>
</organism>
<dbReference type="EMBL" id="HBUF01659576">
    <property type="protein sequence ID" value="CAG6788393.1"/>
    <property type="molecule type" value="Transcribed_RNA"/>
</dbReference>
<feature type="transmembrane region" description="Helical" evidence="1">
    <location>
        <begin position="36"/>
        <end position="55"/>
    </location>
</feature>
<evidence type="ECO:0000256" key="1">
    <source>
        <dbReference type="SAM" id="Phobius"/>
    </source>
</evidence>
<keyword evidence="1" id="KW-0812">Transmembrane</keyword>
<reference evidence="2" key="1">
    <citation type="submission" date="2021-05" db="EMBL/GenBank/DDBJ databases">
        <authorList>
            <person name="Alioto T."/>
            <person name="Alioto T."/>
            <person name="Gomez Garrido J."/>
        </authorList>
    </citation>
    <scope>NUCLEOTIDE SEQUENCE</scope>
</reference>
<feature type="transmembrane region" description="Helical" evidence="1">
    <location>
        <begin position="67"/>
        <end position="86"/>
    </location>
</feature>
<proteinExistence type="predicted"/>
<keyword evidence="1" id="KW-1133">Transmembrane helix</keyword>
<protein>
    <submittedName>
        <fullName evidence="2">Uncharacterized protein</fullName>
    </submittedName>
</protein>
<dbReference type="AlphaFoldDB" id="A0A8D9BN29"/>